<dbReference type="GeneID" id="24439416"/>
<keyword evidence="1 2" id="KW-0812">Transmembrane</keyword>
<evidence type="ECO:0000313" key="2">
    <source>
        <dbReference type="EMBL" id="EWS72451.1"/>
    </source>
</evidence>
<name>W7XET7_TETTS</name>
<dbReference type="EMBL" id="GG662522">
    <property type="protein sequence ID" value="EWS72451.1"/>
    <property type="molecule type" value="Genomic_DNA"/>
</dbReference>
<dbReference type="InParanoid" id="W7XET7"/>
<keyword evidence="3" id="KW-1185">Reference proteome</keyword>
<evidence type="ECO:0000256" key="1">
    <source>
        <dbReference type="SAM" id="Phobius"/>
    </source>
</evidence>
<organism evidence="2 3">
    <name type="scientific">Tetrahymena thermophila (strain SB210)</name>
    <dbReference type="NCBI Taxonomy" id="312017"/>
    <lineage>
        <taxon>Eukaryota</taxon>
        <taxon>Sar</taxon>
        <taxon>Alveolata</taxon>
        <taxon>Ciliophora</taxon>
        <taxon>Intramacronucleata</taxon>
        <taxon>Oligohymenophorea</taxon>
        <taxon>Hymenostomatida</taxon>
        <taxon>Tetrahymenina</taxon>
        <taxon>Tetrahymenidae</taxon>
        <taxon>Tetrahymena</taxon>
    </lineage>
</organism>
<feature type="transmembrane region" description="Helical" evidence="1">
    <location>
        <begin position="308"/>
        <end position="338"/>
    </location>
</feature>
<feature type="transmembrane region" description="Helical" evidence="1">
    <location>
        <begin position="344"/>
        <end position="367"/>
    </location>
</feature>
<proteinExistence type="predicted"/>
<accession>W7XET7</accession>
<feature type="transmembrane region" description="Helical" evidence="1">
    <location>
        <begin position="81"/>
        <end position="103"/>
    </location>
</feature>
<sequence length="704" mass="82942">MVSLNLINRLSILSFKNKNTDQYLNKQIISKFNKIKQIQLEICFKLRDMESIVTGIVSLIFKILDKYVVYNMATSSIIPKLSLFCIFALIEFIIVFSVLENILEDVIKACFKFYRNQTPLSSHLDIQSFITLLITVHSVINKALIYSGYGFFDSFLISLAVLFGVIIFILEQYNFIYRFVSYDEKKAIISKKQKIEDSYGQNNQDSFVVISFEEEKSISNRIQTQKDKKANQKTADKQIYSNQTVQITHLYWVLNIIYLIFIKWMLKKYIDSSTSDFQKFKFMLVDFFFLYPILSGSHKIQSIQLQGVLILNILSQCFLVNIQEVHILITYIALVFIVKKYGKSILNLVISILVLVYLNDFILQFIIHQTRMHFSIKIIFNIIGLSMLCFFYRVSHEGLIYASFLPAIQFILFMIWFFVFVFHIEKQVYSTQSYLTDLIKEQAGLIVLLNFEIAILNKISNKISNYLYQIQNTMQHQYQQNIIFEILNDNVFQIIWYQDPLMKMSLKKMNTLQFYVCFAFMHLFFGSSNMFSFIAFQVIMNPYFWISSFQNKRYFTFIIVTFSYVSKYMLNKGFHFILKYLINCTLVIFSWKKSLLANLIPVIFENYTQIMSQENSRFQIVNAKSNDYTSNWEIFIVSVSFLSAIGFLVSNSLINNITKRIRDLLVPFMIYFLIFQDSSSQSKYICLNFMLSFVQDLGILTKDM</sequence>
<feature type="transmembrane region" description="Helical" evidence="1">
    <location>
        <begin position="247"/>
        <end position="266"/>
    </location>
</feature>
<protein>
    <submittedName>
        <fullName evidence="2">Transmembrane protein, putative</fullName>
    </submittedName>
</protein>
<feature type="transmembrane region" description="Helical" evidence="1">
    <location>
        <begin position="634"/>
        <end position="654"/>
    </location>
</feature>
<evidence type="ECO:0000313" key="3">
    <source>
        <dbReference type="Proteomes" id="UP000009168"/>
    </source>
</evidence>
<dbReference type="RefSeq" id="XP_012654996.1">
    <property type="nucleotide sequence ID" value="XM_012799542.1"/>
</dbReference>
<keyword evidence="1" id="KW-1133">Transmembrane helix</keyword>
<feature type="transmembrane region" description="Helical" evidence="1">
    <location>
        <begin position="124"/>
        <end position="145"/>
    </location>
</feature>
<feature type="transmembrane region" description="Helical" evidence="1">
    <location>
        <begin position="554"/>
        <end position="570"/>
    </location>
</feature>
<feature type="transmembrane region" description="Helical" evidence="1">
    <location>
        <begin position="512"/>
        <end position="534"/>
    </location>
</feature>
<dbReference type="AlphaFoldDB" id="W7XET7"/>
<reference evidence="3" key="1">
    <citation type="journal article" date="2006" name="PLoS Biol.">
        <title>Macronuclear genome sequence of the ciliate Tetrahymena thermophila, a model eukaryote.</title>
        <authorList>
            <person name="Eisen J.A."/>
            <person name="Coyne R.S."/>
            <person name="Wu M."/>
            <person name="Wu D."/>
            <person name="Thiagarajan M."/>
            <person name="Wortman J.R."/>
            <person name="Badger J.H."/>
            <person name="Ren Q."/>
            <person name="Amedeo P."/>
            <person name="Jones K.M."/>
            <person name="Tallon L.J."/>
            <person name="Delcher A.L."/>
            <person name="Salzberg S.L."/>
            <person name="Silva J.C."/>
            <person name="Haas B.J."/>
            <person name="Majoros W.H."/>
            <person name="Farzad M."/>
            <person name="Carlton J.M."/>
            <person name="Smith R.K. Jr."/>
            <person name="Garg J."/>
            <person name="Pearlman R.E."/>
            <person name="Karrer K.M."/>
            <person name="Sun L."/>
            <person name="Manning G."/>
            <person name="Elde N.C."/>
            <person name="Turkewitz A.P."/>
            <person name="Asai D.J."/>
            <person name="Wilkes D.E."/>
            <person name="Wang Y."/>
            <person name="Cai H."/>
            <person name="Collins K."/>
            <person name="Stewart B.A."/>
            <person name="Lee S.R."/>
            <person name="Wilamowska K."/>
            <person name="Weinberg Z."/>
            <person name="Ruzzo W.L."/>
            <person name="Wloga D."/>
            <person name="Gaertig J."/>
            <person name="Frankel J."/>
            <person name="Tsao C.-C."/>
            <person name="Gorovsky M.A."/>
            <person name="Keeling P.J."/>
            <person name="Waller R.F."/>
            <person name="Patron N.J."/>
            <person name="Cherry J.M."/>
            <person name="Stover N.A."/>
            <person name="Krieger C.J."/>
            <person name="del Toro C."/>
            <person name="Ryder H.F."/>
            <person name="Williamson S.C."/>
            <person name="Barbeau R.A."/>
            <person name="Hamilton E.P."/>
            <person name="Orias E."/>
        </authorList>
    </citation>
    <scope>NUCLEOTIDE SEQUENCE [LARGE SCALE GENOMIC DNA]</scope>
    <source>
        <strain evidence="3">SB210</strain>
    </source>
</reference>
<keyword evidence="1" id="KW-0472">Membrane</keyword>
<dbReference type="KEGG" id="tet:TTHERM_000529511"/>
<gene>
    <name evidence="2" type="ORF">TTHERM_000529511</name>
</gene>
<feature type="transmembrane region" description="Helical" evidence="1">
    <location>
        <begin position="374"/>
        <end position="394"/>
    </location>
</feature>
<feature type="transmembrane region" description="Helical" evidence="1">
    <location>
        <begin position="400"/>
        <end position="422"/>
    </location>
</feature>
<feature type="transmembrane region" description="Helical" evidence="1">
    <location>
        <begin position="151"/>
        <end position="170"/>
    </location>
</feature>
<dbReference type="Proteomes" id="UP000009168">
    <property type="component" value="Unassembled WGS sequence"/>
</dbReference>